<feature type="domain" description="HTH luxR-type" evidence="3">
    <location>
        <begin position="106"/>
        <end position="163"/>
    </location>
</feature>
<name>A0A4R1EZ29_9GAMM</name>
<feature type="transmembrane region" description="Helical" evidence="2">
    <location>
        <begin position="7"/>
        <end position="25"/>
    </location>
</feature>
<dbReference type="Pfam" id="PF00196">
    <property type="entry name" value="GerE"/>
    <property type="match status" value="1"/>
</dbReference>
<dbReference type="OrthoDB" id="8277135at2"/>
<protein>
    <submittedName>
        <fullName evidence="4">LuxR family transcriptional regulator</fullName>
    </submittedName>
</protein>
<proteinExistence type="predicted"/>
<dbReference type="SUPFAM" id="SSF46894">
    <property type="entry name" value="C-terminal effector domain of the bipartite response regulators"/>
    <property type="match status" value="1"/>
</dbReference>
<dbReference type="GO" id="GO:0003677">
    <property type="term" value="F:DNA binding"/>
    <property type="evidence" value="ECO:0007669"/>
    <property type="project" value="InterPro"/>
</dbReference>
<dbReference type="CDD" id="cd06170">
    <property type="entry name" value="LuxR_C_like"/>
    <property type="match status" value="1"/>
</dbReference>
<keyword evidence="2" id="KW-0472">Membrane</keyword>
<dbReference type="EMBL" id="SMFQ01000004">
    <property type="protein sequence ID" value="TCJ85189.1"/>
    <property type="molecule type" value="Genomic_DNA"/>
</dbReference>
<evidence type="ECO:0000313" key="5">
    <source>
        <dbReference type="Proteomes" id="UP000294887"/>
    </source>
</evidence>
<dbReference type="SMART" id="SM00421">
    <property type="entry name" value="HTH_LUXR"/>
    <property type="match status" value="1"/>
</dbReference>
<dbReference type="Proteomes" id="UP000294887">
    <property type="component" value="Unassembled WGS sequence"/>
</dbReference>
<organism evidence="4 5">
    <name type="scientific">Cocleimonas flava</name>
    <dbReference type="NCBI Taxonomy" id="634765"/>
    <lineage>
        <taxon>Bacteria</taxon>
        <taxon>Pseudomonadati</taxon>
        <taxon>Pseudomonadota</taxon>
        <taxon>Gammaproteobacteria</taxon>
        <taxon>Thiotrichales</taxon>
        <taxon>Thiotrichaceae</taxon>
        <taxon>Cocleimonas</taxon>
    </lineage>
</organism>
<sequence length="168" mass="19146">MTSIQKIILTLFFIVFALYSAYEVFEELTDFSDGESLAQAWVEIGIVIMSLAGLLYFAYIIAVQAKEKIKLKDNLADVRKQLESSNIRLQDGKKEYQKVIQWQFSEWGLSPSEQEVALLMLKGLSVKEISASRNTHEKTVRKQASAIYEKSGLGGRHELSAWFFEDLL</sequence>
<dbReference type="InterPro" id="IPR036388">
    <property type="entry name" value="WH-like_DNA-bd_sf"/>
</dbReference>
<gene>
    <name evidence="4" type="ORF">EV695_3156</name>
</gene>
<feature type="transmembrane region" description="Helical" evidence="2">
    <location>
        <begin position="37"/>
        <end position="62"/>
    </location>
</feature>
<reference evidence="4 5" key="1">
    <citation type="submission" date="2019-03" db="EMBL/GenBank/DDBJ databases">
        <title>Genomic Encyclopedia of Type Strains, Phase IV (KMG-IV): sequencing the most valuable type-strain genomes for metagenomic binning, comparative biology and taxonomic classification.</title>
        <authorList>
            <person name="Goeker M."/>
        </authorList>
    </citation>
    <scope>NUCLEOTIDE SEQUENCE [LARGE SCALE GENOMIC DNA]</scope>
    <source>
        <strain evidence="4 5">DSM 24830</strain>
    </source>
</reference>
<evidence type="ECO:0000259" key="3">
    <source>
        <dbReference type="SMART" id="SM00421"/>
    </source>
</evidence>
<dbReference type="RefSeq" id="WP_131906892.1">
    <property type="nucleotide sequence ID" value="NZ_BAAAFU010000001.1"/>
</dbReference>
<keyword evidence="2" id="KW-1133">Transmembrane helix</keyword>
<dbReference type="AlphaFoldDB" id="A0A4R1EZ29"/>
<dbReference type="GO" id="GO:0006355">
    <property type="term" value="P:regulation of DNA-templated transcription"/>
    <property type="evidence" value="ECO:0007669"/>
    <property type="project" value="InterPro"/>
</dbReference>
<keyword evidence="2" id="KW-0812">Transmembrane</keyword>
<accession>A0A4R1EZ29</accession>
<feature type="coiled-coil region" evidence="1">
    <location>
        <begin position="68"/>
        <end position="95"/>
    </location>
</feature>
<dbReference type="InterPro" id="IPR016032">
    <property type="entry name" value="Sig_transdc_resp-reg_C-effctor"/>
</dbReference>
<comment type="caution">
    <text evidence="4">The sequence shown here is derived from an EMBL/GenBank/DDBJ whole genome shotgun (WGS) entry which is preliminary data.</text>
</comment>
<evidence type="ECO:0000256" key="1">
    <source>
        <dbReference type="SAM" id="Coils"/>
    </source>
</evidence>
<evidence type="ECO:0000256" key="2">
    <source>
        <dbReference type="SAM" id="Phobius"/>
    </source>
</evidence>
<keyword evidence="1" id="KW-0175">Coiled coil</keyword>
<keyword evidence="5" id="KW-1185">Reference proteome</keyword>
<dbReference type="Gene3D" id="1.10.10.10">
    <property type="entry name" value="Winged helix-like DNA-binding domain superfamily/Winged helix DNA-binding domain"/>
    <property type="match status" value="1"/>
</dbReference>
<evidence type="ECO:0000313" key="4">
    <source>
        <dbReference type="EMBL" id="TCJ85189.1"/>
    </source>
</evidence>
<dbReference type="InterPro" id="IPR000792">
    <property type="entry name" value="Tscrpt_reg_LuxR_C"/>
</dbReference>